<evidence type="ECO:0000259" key="3">
    <source>
        <dbReference type="Pfam" id="PF21057"/>
    </source>
</evidence>
<dbReference type="OrthoDB" id="10248398at2759"/>
<dbReference type="PANTHER" id="PTHR12925">
    <property type="entry name" value="HIKESHI FAMILY MEMBER"/>
    <property type="match status" value="1"/>
</dbReference>
<gene>
    <name evidence="4" type="ORF">HNAJ_LOCUS7434</name>
</gene>
<evidence type="ECO:0000259" key="2">
    <source>
        <dbReference type="Pfam" id="PF05603"/>
    </source>
</evidence>
<dbReference type="GO" id="GO:0005634">
    <property type="term" value="C:nucleus"/>
    <property type="evidence" value="ECO:0007669"/>
    <property type="project" value="TreeGrafter"/>
</dbReference>
<dbReference type="Pfam" id="PF05603">
    <property type="entry name" value="Hikeshi-like_N"/>
    <property type="match status" value="1"/>
</dbReference>
<evidence type="ECO:0000313" key="5">
    <source>
        <dbReference type="Proteomes" id="UP000278807"/>
    </source>
</evidence>
<evidence type="ECO:0000313" key="4">
    <source>
        <dbReference type="EMBL" id="VDO03294.1"/>
    </source>
</evidence>
<sequence>MFAALLTGQLVQSNFVEVSPGRLLLDLPPLGKSNHVVVFLTGQAALPDGYGAGVHLGIAQNGQTLWSYLGFLSNDRPSAIFKVLGLKPNILSQVANPFQDFSNPPTCGVLNAQLGILLEPLSELSGQTPALEGSNNQNFVDDKVGFTQFAAANLFNFASGCAQEVPGTSEAYVPLSVIKRWFDSIQRKISLDPNFWKK</sequence>
<protein>
    <submittedName>
        <fullName evidence="6">DUF775 domain-containing protein</fullName>
    </submittedName>
</protein>
<organism evidence="6">
    <name type="scientific">Rodentolepis nana</name>
    <name type="common">Dwarf tapeworm</name>
    <name type="synonym">Hymenolepis nana</name>
    <dbReference type="NCBI Taxonomy" id="102285"/>
    <lineage>
        <taxon>Eukaryota</taxon>
        <taxon>Metazoa</taxon>
        <taxon>Spiralia</taxon>
        <taxon>Lophotrochozoa</taxon>
        <taxon>Platyhelminthes</taxon>
        <taxon>Cestoda</taxon>
        <taxon>Eucestoda</taxon>
        <taxon>Cyclophyllidea</taxon>
        <taxon>Hymenolepididae</taxon>
        <taxon>Rodentolepis</taxon>
    </lineage>
</organism>
<dbReference type="GO" id="GO:0006606">
    <property type="term" value="P:protein import into nucleus"/>
    <property type="evidence" value="ECO:0007669"/>
    <property type="project" value="TreeGrafter"/>
</dbReference>
<feature type="domain" description="Hikeshi-like C-terminal" evidence="3">
    <location>
        <begin position="146"/>
        <end position="198"/>
    </location>
</feature>
<dbReference type="InterPro" id="IPR031318">
    <property type="entry name" value="OPI10"/>
</dbReference>
<dbReference type="InterPro" id="IPR008493">
    <property type="entry name" value="Hikeshi-like_N"/>
</dbReference>
<name>A0A0R3TJZ1_RODNA</name>
<proteinExistence type="inferred from homology"/>
<dbReference type="WBParaSite" id="HNAJ_0000743801-mRNA-1">
    <property type="protein sequence ID" value="HNAJ_0000743801-mRNA-1"/>
    <property type="gene ID" value="HNAJ_0000743801"/>
</dbReference>
<evidence type="ECO:0000313" key="6">
    <source>
        <dbReference type="WBParaSite" id="HNAJ_0000743801-mRNA-1"/>
    </source>
</evidence>
<keyword evidence="5" id="KW-1185">Reference proteome</keyword>
<comment type="similarity">
    <text evidence="1">Belongs to the OPI10 family.</text>
</comment>
<dbReference type="InterPro" id="IPR048364">
    <property type="entry name" value="Hikeshi-like_C"/>
</dbReference>
<dbReference type="AlphaFoldDB" id="A0A0R3TJZ1"/>
<dbReference type="Proteomes" id="UP000278807">
    <property type="component" value="Unassembled WGS sequence"/>
</dbReference>
<dbReference type="GO" id="GO:0005829">
    <property type="term" value="C:cytosol"/>
    <property type="evidence" value="ECO:0007669"/>
    <property type="project" value="TreeGrafter"/>
</dbReference>
<accession>A0A0R3TJZ1</accession>
<evidence type="ECO:0000256" key="1">
    <source>
        <dbReference type="ARBA" id="ARBA00006623"/>
    </source>
</evidence>
<dbReference type="GO" id="GO:0061608">
    <property type="term" value="F:nuclear import signal receptor activity"/>
    <property type="evidence" value="ECO:0007669"/>
    <property type="project" value="TreeGrafter"/>
</dbReference>
<feature type="domain" description="Hikeshi-like N-terminal" evidence="2">
    <location>
        <begin position="6"/>
        <end position="132"/>
    </location>
</feature>
<dbReference type="PANTHER" id="PTHR12925:SF0">
    <property type="entry name" value="PROTEIN HIKESHI"/>
    <property type="match status" value="1"/>
</dbReference>
<dbReference type="Pfam" id="PF21057">
    <property type="entry name" value="Hikeshi-like_C"/>
    <property type="match status" value="1"/>
</dbReference>
<dbReference type="EMBL" id="UZAE01012051">
    <property type="protein sequence ID" value="VDO03294.1"/>
    <property type="molecule type" value="Genomic_DNA"/>
</dbReference>
<reference evidence="4 5" key="2">
    <citation type="submission" date="2018-11" db="EMBL/GenBank/DDBJ databases">
        <authorList>
            <consortium name="Pathogen Informatics"/>
        </authorList>
    </citation>
    <scope>NUCLEOTIDE SEQUENCE [LARGE SCALE GENOMIC DNA]</scope>
</reference>
<dbReference type="STRING" id="102285.A0A0R3TJZ1"/>
<reference evidence="6" key="1">
    <citation type="submission" date="2017-02" db="UniProtKB">
        <authorList>
            <consortium name="WormBaseParasite"/>
        </authorList>
    </citation>
    <scope>IDENTIFICATION</scope>
</reference>